<protein>
    <submittedName>
        <fullName evidence="1">Uncharacterized protein</fullName>
    </submittedName>
</protein>
<dbReference type="Proteomes" id="UP001163714">
    <property type="component" value="Unassembled WGS sequence"/>
</dbReference>
<name>A0ABT3I6I9_9GAMM</name>
<evidence type="ECO:0000313" key="2">
    <source>
        <dbReference type="Proteomes" id="UP001163714"/>
    </source>
</evidence>
<keyword evidence="2" id="KW-1185">Reference proteome</keyword>
<dbReference type="EMBL" id="JAPDMX010000005">
    <property type="protein sequence ID" value="MCW3171666.1"/>
    <property type="molecule type" value="Genomic_DNA"/>
</dbReference>
<sequence>MEKGLVTFFDVKECGFYRIRRGKDSEYVRGSLSETIGSIYSWVKGRDTDQTIPWCTKRHPMRTQIYCKSASYDEETGDYFFVFWKKYGESNGNVSGVLAKSKVNDSKKDTHKVNTQVKGQQVILGEPMYYWFIPEHNIIASVKLPHSLSDSDNMLNYLKKCVDLRIEIPGKSAAERTVYNSKAGRDVIIKTVSYQSDDKKFSLNFKLSAELKELNVNSVSLSALSEQITHLVVRETITSSKDVKKDSIFSLFDQISMKKRQRISMSKQVEIITEENLTYTELSNIINMYNNDFDAGDSVWDNIGFKVDGVEGSTKWFDKYVERKHVLIEPKHKKDDSYYPAEQFLNEVKRERKSLLDFIAIEKEQAKLAVGSDI</sequence>
<reference evidence="1" key="1">
    <citation type="submission" date="2022-10" db="EMBL/GenBank/DDBJ databases">
        <title>Shewanella flava sp. nov, isolated from the estuary of the Fenhe River into the Yellow River.</title>
        <authorList>
            <person name="Li Y."/>
        </authorList>
    </citation>
    <scope>NUCLEOTIDE SEQUENCE</scope>
    <source>
        <strain evidence="1">FYR11-62</strain>
    </source>
</reference>
<gene>
    <name evidence="1" type="ORF">OHT75_04120</name>
</gene>
<proteinExistence type="predicted"/>
<accession>A0ABT3I6I9</accession>
<evidence type="ECO:0000313" key="1">
    <source>
        <dbReference type="EMBL" id="MCW3171666.1"/>
    </source>
</evidence>
<comment type="caution">
    <text evidence="1">The sequence shown here is derived from an EMBL/GenBank/DDBJ whole genome shotgun (WGS) entry which is preliminary data.</text>
</comment>
<dbReference type="RefSeq" id="WP_264725186.1">
    <property type="nucleotide sequence ID" value="NZ_JAPDMX010000005.1"/>
</dbReference>
<organism evidence="1 2">
    <name type="scientific">Shewanella subflava</name>
    <dbReference type="NCBI Taxonomy" id="2986476"/>
    <lineage>
        <taxon>Bacteria</taxon>
        <taxon>Pseudomonadati</taxon>
        <taxon>Pseudomonadota</taxon>
        <taxon>Gammaproteobacteria</taxon>
        <taxon>Alteromonadales</taxon>
        <taxon>Shewanellaceae</taxon>
        <taxon>Shewanella</taxon>
    </lineage>
</organism>